<proteinExistence type="inferred from homology"/>
<accession>A0A0D8JD87</accession>
<feature type="transmembrane region" description="Helical" evidence="9">
    <location>
        <begin position="148"/>
        <end position="173"/>
    </location>
</feature>
<evidence type="ECO:0000256" key="9">
    <source>
        <dbReference type="SAM" id="Phobius"/>
    </source>
</evidence>
<evidence type="ECO:0000313" key="11">
    <source>
        <dbReference type="Proteomes" id="UP000032544"/>
    </source>
</evidence>
<keyword evidence="6 9" id="KW-1133">Transmembrane helix</keyword>
<evidence type="ECO:0000256" key="2">
    <source>
        <dbReference type="ARBA" id="ARBA00022448"/>
    </source>
</evidence>
<dbReference type="STRING" id="1544798.LH29_03440"/>
<dbReference type="RefSeq" id="WP_045026093.1">
    <property type="nucleotide sequence ID" value="NZ_CAJXKZ010000006.1"/>
</dbReference>
<keyword evidence="3" id="KW-1003">Cell membrane</keyword>
<feature type="transmembrane region" description="Helical" evidence="9">
    <location>
        <begin position="119"/>
        <end position="136"/>
    </location>
</feature>
<gene>
    <name evidence="10" type="ORF">LH29_03440</name>
</gene>
<comment type="similarity">
    <text evidence="8">Belongs to the TsuA/YedE (TC 9.B.102) family.</text>
</comment>
<feature type="transmembrane region" description="Helical" evidence="9">
    <location>
        <begin position="77"/>
        <end position="99"/>
    </location>
</feature>
<dbReference type="PANTHER" id="PTHR30574">
    <property type="entry name" value="INNER MEMBRANE PROTEIN YEDE"/>
    <property type="match status" value="1"/>
</dbReference>
<keyword evidence="5 9" id="KW-0812">Transmembrane</keyword>
<comment type="caution">
    <text evidence="10">The sequence shown here is derived from an EMBL/GenBank/DDBJ whole genome shotgun (WGS) entry which is preliminary data.</text>
</comment>
<dbReference type="Proteomes" id="UP000032544">
    <property type="component" value="Unassembled WGS sequence"/>
</dbReference>
<evidence type="ECO:0000256" key="5">
    <source>
        <dbReference type="ARBA" id="ARBA00022692"/>
    </source>
</evidence>
<evidence type="ECO:0000256" key="8">
    <source>
        <dbReference type="ARBA" id="ARBA00035655"/>
    </source>
</evidence>
<evidence type="ECO:0000313" key="10">
    <source>
        <dbReference type="EMBL" id="KJF44546.1"/>
    </source>
</evidence>
<evidence type="ECO:0000256" key="6">
    <source>
        <dbReference type="ARBA" id="ARBA00022989"/>
    </source>
</evidence>
<dbReference type="AlphaFoldDB" id="A0A0D8JD87"/>
<keyword evidence="7 9" id="KW-0472">Membrane</keyword>
<sequence>MNLEKDTIQQPKYINPYLGGVLLGLVVLATVFITGRGLGASGAVKSAVVTTSNTIAPKATEANHYMSQFISDDHSPMYTWLVFESLGLLLGGVLSGIVFGRIKKFRIDKGPRISNRKRLILALIGGALFGLGSQFGRGCTSGAALSGTATFALGGVIVMFAIFGTGYAVAYFFRKYWI</sequence>
<evidence type="ECO:0000256" key="7">
    <source>
        <dbReference type="ARBA" id="ARBA00023136"/>
    </source>
</evidence>
<dbReference type="Pfam" id="PF04143">
    <property type="entry name" value="Sulf_transp"/>
    <property type="match status" value="1"/>
</dbReference>
<organism evidence="10 11">
    <name type="scientific">Draconibacterium sediminis</name>
    <dbReference type="NCBI Taxonomy" id="1544798"/>
    <lineage>
        <taxon>Bacteria</taxon>
        <taxon>Pseudomonadati</taxon>
        <taxon>Bacteroidota</taxon>
        <taxon>Bacteroidia</taxon>
        <taxon>Marinilabiliales</taxon>
        <taxon>Prolixibacteraceae</taxon>
        <taxon>Draconibacterium</taxon>
    </lineage>
</organism>
<dbReference type="EMBL" id="JRHC01000001">
    <property type="protein sequence ID" value="KJF44546.1"/>
    <property type="molecule type" value="Genomic_DNA"/>
</dbReference>
<name>A0A0D8JD87_9BACT</name>
<keyword evidence="2" id="KW-0813">Transport</keyword>
<keyword evidence="4" id="KW-0997">Cell inner membrane</keyword>
<dbReference type="OrthoDB" id="9814020at2"/>
<evidence type="ECO:0000256" key="3">
    <source>
        <dbReference type="ARBA" id="ARBA00022475"/>
    </source>
</evidence>
<evidence type="ECO:0000256" key="4">
    <source>
        <dbReference type="ARBA" id="ARBA00022519"/>
    </source>
</evidence>
<feature type="transmembrane region" description="Helical" evidence="9">
    <location>
        <begin position="12"/>
        <end position="33"/>
    </location>
</feature>
<dbReference type="InterPro" id="IPR007272">
    <property type="entry name" value="Sulf_transp_TsuA/YedE"/>
</dbReference>
<protein>
    <submittedName>
        <fullName evidence="10">Uncharacterized protein</fullName>
    </submittedName>
</protein>
<reference evidence="10 11" key="1">
    <citation type="submission" date="2014-09" db="EMBL/GenBank/DDBJ databases">
        <title>Draft Genome Sequence of Draconibacterium sp. JN14CK-3.</title>
        <authorList>
            <person name="Dong C."/>
            <person name="Lai Q."/>
            <person name="Shao Z."/>
        </authorList>
    </citation>
    <scope>NUCLEOTIDE SEQUENCE [LARGE SCALE GENOMIC DNA]</scope>
    <source>
        <strain evidence="10 11">JN14CK-3</strain>
    </source>
</reference>
<evidence type="ECO:0000256" key="1">
    <source>
        <dbReference type="ARBA" id="ARBA00004429"/>
    </source>
</evidence>
<dbReference type="GO" id="GO:0005886">
    <property type="term" value="C:plasma membrane"/>
    <property type="evidence" value="ECO:0007669"/>
    <property type="project" value="UniProtKB-SubCell"/>
</dbReference>
<dbReference type="PANTHER" id="PTHR30574:SF1">
    <property type="entry name" value="SULPHUR TRANSPORT DOMAIN-CONTAINING PROTEIN"/>
    <property type="match status" value="1"/>
</dbReference>
<keyword evidence="11" id="KW-1185">Reference proteome</keyword>
<comment type="subcellular location">
    <subcellularLocation>
        <location evidence="1">Cell inner membrane</location>
        <topology evidence="1">Multi-pass membrane protein</topology>
    </subcellularLocation>
</comment>